<evidence type="ECO:0000313" key="3">
    <source>
        <dbReference type="EMBL" id="ABS47754.1"/>
    </source>
</evidence>
<evidence type="ECO:0000256" key="1">
    <source>
        <dbReference type="SAM" id="MobiDB-lite"/>
    </source>
</evidence>
<accession>A0A0U1QYF8</accession>
<feature type="domain" description="ShET2 enterotoxin N-terminal" evidence="2">
    <location>
        <begin position="10"/>
        <end position="280"/>
    </location>
</feature>
<protein>
    <submittedName>
        <fullName evidence="3">Putative enterotoxin</fullName>
    </submittedName>
</protein>
<dbReference type="Proteomes" id="UP000002412">
    <property type="component" value="Chromosome"/>
</dbReference>
<dbReference type="EMBL" id="CP000720">
    <property type="protein sequence ID" value="ABS47754.1"/>
    <property type="molecule type" value="Genomic_DNA"/>
</dbReference>
<proteinExistence type="predicted"/>
<dbReference type="AlphaFoldDB" id="A0A0U1QYF8"/>
<evidence type="ECO:0000259" key="2">
    <source>
        <dbReference type="Pfam" id="PF07906"/>
    </source>
</evidence>
<feature type="region of interest" description="Disordered" evidence="1">
    <location>
        <begin position="400"/>
        <end position="427"/>
    </location>
</feature>
<organism evidence="3 4">
    <name type="scientific">Yersinia pseudotuberculosis serotype O:1b (strain IP 31758)</name>
    <dbReference type="NCBI Taxonomy" id="349747"/>
    <lineage>
        <taxon>Bacteria</taxon>
        <taxon>Pseudomonadati</taxon>
        <taxon>Pseudomonadota</taxon>
        <taxon>Gammaproteobacteria</taxon>
        <taxon>Enterobacterales</taxon>
        <taxon>Yersiniaceae</taxon>
        <taxon>Yersinia</taxon>
    </lineage>
</organism>
<dbReference type="KEGG" id="ypi:YpsIP31758_3275"/>
<sequence length="427" mass="48152">MHIDHYSLPVYDKNNGDSTLKETELFKEVPYLSARLGEQAYEYSGGDISNYHLSIQYIMDVLADQAKGKVDLSHFSSEETLSSHVSLEKNEHNYHCFNQHASTVYHINNNDFGRTLVDLFEQMNNSGENVRALKIDSSQHSMAARLYIKNTEQGQRFVVNFYDPNITDKTVRCEVDDALKLNGYSLRNFISNQTYLSSYVDAEISSIIVCDQADIHDQHKVKENRALTPLSQSSPLPLSAARLDLLLTDNFAVGIQKMAEEVKNLSESERKVFFNQLLQPRAKDDVPGLQCAFIHQCFEALEAYGELLALAPPEQRADLLTAESENGYITMPWVISSGNPELVDAFFTLSRLLPLNDMNTLIEQYVSLIGEGSELFVELAEIYEQQSELFTKEAKLHAQQSEVVTPSSDEEAPDALTLVSDSVIEQR</sequence>
<reference evidence="3 4" key="1">
    <citation type="journal article" date="2007" name="PLoS Genet.">
        <title>The complete genome sequence of Yersinia pseudotuberculosis IP31758, the causative agent of Far East scarlet-like fever.</title>
        <authorList>
            <person name="Eppinger M."/>
            <person name="Rosovitz M.J."/>
            <person name="Fricke W.F."/>
            <person name="Rasko D.A."/>
            <person name="Kokorina G."/>
            <person name="Fayolle C."/>
            <person name="Lindler L.E."/>
            <person name="Carniel E."/>
            <person name="Ravel J."/>
        </authorList>
    </citation>
    <scope>NUCLEOTIDE SEQUENCE [LARGE SCALE GENOMIC DNA]</scope>
    <source>
        <strain evidence="3 4">IP 31758</strain>
    </source>
</reference>
<gene>
    <name evidence="3" type="ordered locus">YpsIP31758_3275</name>
</gene>
<dbReference type="RefSeq" id="WP_012105637.1">
    <property type="nucleotide sequence ID" value="NC_009708.1"/>
</dbReference>
<dbReference type="InterPro" id="IPR012927">
    <property type="entry name" value="Toxin_15_N"/>
</dbReference>
<name>A0A0U1QYF8_YERP3</name>
<evidence type="ECO:0000313" key="4">
    <source>
        <dbReference type="Proteomes" id="UP000002412"/>
    </source>
</evidence>
<dbReference type="HOGENOM" id="CLU_058636_0_0_6"/>
<dbReference type="Pfam" id="PF07906">
    <property type="entry name" value="Toxin_15"/>
    <property type="match status" value="1"/>
</dbReference>